<comment type="similarity">
    <text evidence="2 7">Belongs to the UPF0056 (MarC) family.</text>
</comment>
<keyword evidence="4 7" id="KW-0812">Transmembrane</keyword>
<evidence type="ECO:0000256" key="1">
    <source>
        <dbReference type="ARBA" id="ARBA00004651"/>
    </source>
</evidence>
<dbReference type="PANTHER" id="PTHR33508:SF1">
    <property type="entry name" value="UPF0056 MEMBRANE PROTEIN YHCE"/>
    <property type="match status" value="1"/>
</dbReference>
<keyword evidence="5 7" id="KW-1133">Transmembrane helix</keyword>
<dbReference type="GO" id="GO:0005886">
    <property type="term" value="C:plasma membrane"/>
    <property type="evidence" value="ECO:0007669"/>
    <property type="project" value="UniProtKB-SubCell"/>
</dbReference>
<sequence length="417" mass="44967">MGRLLRILGIAIASAYFASMLALNSATATIPTPPSPLLAKDFTGQTALLNLSMNRSRVGILPAGNKHETGKMPVLPRCPFHLTLQIIPAGNKHETGKMPVLPRCPFHLTLQIIPAGNKHETGKMPVLPRCPFHLTLQIIPAGNKHETGKMPVLPRCPFHLTLKIIPLLSNTIISAQALESSSNQIAIPVKAEIDAKTQVLFEQLFEGFGAFNILIIFLLTVGPLKLIVPFVKLTANADPALRRQLALRGFGISTLVIFAVALLCQNVLKAWKIDISAMLIATGIILFLVALRTVLSQYNTPTTKDATPVNPSLKLTINPLVFPSILTPYGIAVVVTMSAMFGRMAIAPGSMFLLLLLVMVLNLGVMLVAHPLLNLIKPVTLRVLGFVFGVMQVALGLDMILTGVKLEAIALKFLLGL</sequence>
<dbReference type="AlphaFoldDB" id="A0A1U7N4Z5"/>
<feature type="transmembrane region" description="Helical" evidence="7">
    <location>
        <begin position="379"/>
        <end position="401"/>
    </location>
</feature>
<dbReference type="PANTHER" id="PTHR33508">
    <property type="entry name" value="UPF0056 MEMBRANE PROTEIN YHCE"/>
    <property type="match status" value="1"/>
</dbReference>
<feature type="transmembrane region" description="Helical" evidence="7">
    <location>
        <begin position="320"/>
        <end position="341"/>
    </location>
</feature>
<accession>A0A1U7N4Z5</accession>
<evidence type="ECO:0000256" key="4">
    <source>
        <dbReference type="ARBA" id="ARBA00022692"/>
    </source>
</evidence>
<feature type="chain" id="PRO_5013069757" description="UPF0056 membrane protein" evidence="8">
    <location>
        <begin position="29"/>
        <end position="417"/>
    </location>
</feature>
<evidence type="ECO:0000256" key="7">
    <source>
        <dbReference type="RuleBase" id="RU362048"/>
    </source>
</evidence>
<feature type="transmembrane region" description="Helical" evidence="7">
    <location>
        <begin position="353"/>
        <end position="373"/>
    </location>
</feature>
<dbReference type="Pfam" id="PF01914">
    <property type="entry name" value="MarC"/>
    <property type="match status" value="1"/>
</dbReference>
<evidence type="ECO:0000256" key="3">
    <source>
        <dbReference type="ARBA" id="ARBA00022475"/>
    </source>
</evidence>
<protein>
    <recommendedName>
        <fullName evidence="7">UPF0056 membrane protein</fullName>
    </recommendedName>
</protein>
<dbReference type="InterPro" id="IPR002771">
    <property type="entry name" value="Multi_antbiot-R_MarC"/>
</dbReference>
<feature type="transmembrane region" description="Helical" evidence="7">
    <location>
        <begin position="275"/>
        <end position="295"/>
    </location>
</feature>
<evidence type="ECO:0000313" key="10">
    <source>
        <dbReference type="Proteomes" id="UP000186657"/>
    </source>
</evidence>
<evidence type="ECO:0000256" key="5">
    <source>
        <dbReference type="ARBA" id="ARBA00022989"/>
    </source>
</evidence>
<dbReference type="RefSeq" id="WP_075901748.1">
    <property type="nucleotide sequence ID" value="NZ_MKZS01000001.1"/>
</dbReference>
<dbReference type="EMBL" id="MKZS01000001">
    <property type="protein sequence ID" value="OLT61005.1"/>
    <property type="molecule type" value="Genomic_DNA"/>
</dbReference>
<evidence type="ECO:0000256" key="6">
    <source>
        <dbReference type="ARBA" id="ARBA00023136"/>
    </source>
</evidence>
<comment type="caution">
    <text evidence="9">The sequence shown here is derived from an EMBL/GenBank/DDBJ whole genome shotgun (WGS) entry which is preliminary data.</text>
</comment>
<feature type="transmembrane region" description="Helical" evidence="7">
    <location>
        <begin position="245"/>
        <end position="263"/>
    </location>
</feature>
<gene>
    <name evidence="9" type="ORF">BJP37_20290</name>
</gene>
<comment type="caution">
    <text evidence="7">Lacks conserved residue(s) required for the propagation of feature annotation.</text>
</comment>
<keyword evidence="6 7" id="KW-0472">Membrane</keyword>
<comment type="subcellular location">
    <subcellularLocation>
        <location evidence="1 7">Cell membrane</location>
        <topology evidence="1 7">Multi-pass membrane protein</topology>
    </subcellularLocation>
</comment>
<evidence type="ECO:0000256" key="8">
    <source>
        <dbReference type="SAM" id="SignalP"/>
    </source>
</evidence>
<evidence type="ECO:0000313" key="9">
    <source>
        <dbReference type="EMBL" id="OLT61005.1"/>
    </source>
</evidence>
<keyword evidence="8" id="KW-0732">Signal</keyword>
<feature type="signal peptide" evidence="8">
    <location>
        <begin position="1"/>
        <end position="28"/>
    </location>
</feature>
<evidence type="ECO:0000256" key="2">
    <source>
        <dbReference type="ARBA" id="ARBA00009784"/>
    </source>
</evidence>
<name>A0A1U7N4Z5_9CYAN</name>
<dbReference type="Proteomes" id="UP000186657">
    <property type="component" value="Unassembled WGS sequence"/>
</dbReference>
<keyword evidence="10" id="KW-1185">Reference proteome</keyword>
<keyword evidence="3" id="KW-1003">Cell membrane</keyword>
<proteinExistence type="inferred from homology"/>
<organism evidence="9 10">
    <name type="scientific">Moorena bouillonii PNG</name>
    <dbReference type="NCBI Taxonomy" id="568701"/>
    <lineage>
        <taxon>Bacteria</taxon>
        <taxon>Bacillati</taxon>
        <taxon>Cyanobacteriota</taxon>
        <taxon>Cyanophyceae</taxon>
        <taxon>Coleofasciculales</taxon>
        <taxon>Coleofasciculaceae</taxon>
        <taxon>Moorena</taxon>
    </lineage>
</organism>
<reference evidence="9 10" key="1">
    <citation type="submission" date="2016-10" db="EMBL/GenBank/DDBJ databases">
        <title>Comparative genomics uncovers the prolific and rare metabolic potential of the cyanobacterial genus Moorea.</title>
        <authorList>
            <person name="Leao T."/>
            <person name="Castelao G."/>
            <person name="Korobeynikov A."/>
            <person name="Monroe E.A."/>
            <person name="Podell S."/>
            <person name="Glukhov E."/>
            <person name="Allen E."/>
            <person name="Gerwick W.H."/>
            <person name="Gerwick L."/>
        </authorList>
    </citation>
    <scope>NUCLEOTIDE SEQUENCE [LARGE SCALE GENOMIC DNA]</scope>
    <source>
        <strain evidence="9 10">PNG5-198</strain>
    </source>
</reference>